<name>A0A835QFC4_VANPL</name>
<evidence type="ECO:0000256" key="1">
    <source>
        <dbReference type="ARBA" id="ARBA00022801"/>
    </source>
</evidence>
<feature type="chain" id="PRO_5036240301" description="Glycoside hydrolase family 3 N-terminal domain-containing protein" evidence="2">
    <location>
        <begin position="23"/>
        <end position="382"/>
    </location>
</feature>
<feature type="domain" description="Glycoside hydrolase family 3 N-terminal" evidence="3">
    <location>
        <begin position="46"/>
        <end position="143"/>
    </location>
</feature>
<organism evidence="5 7">
    <name type="scientific">Vanilla planifolia</name>
    <name type="common">Vanilla</name>
    <dbReference type="NCBI Taxonomy" id="51239"/>
    <lineage>
        <taxon>Eukaryota</taxon>
        <taxon>Viridiplantae</taxon>
        <taxon>Streptophyta</taxon>
        <taxon>Embryophyta</taxon>
        <taxon>Tracheophyta</taxon>
        <taxon>Spermatophyta</taxon>
        <taxon>Magnoliopsida</taxon>
        <taxon>Liliopsida</taxon>
        <taxon>Asparagales</taxon>
        <taxon>Orchidaceae</taxon>
        <taxon>Vanilloideae</taxon>
        <taxon>Vanilleae</taxon>
        <taxon>Vanilla</taxon>
    </lineage>
</organism>
<gene>
    <name evidence="5" type="ORF">HPP92_016015</name>
    <name evidence="4" type="ORF">HPP92_016631</name>
</gene>
<evidence type="ECO:0000313" key="7">
    <source>
        <dbReference type="Proteomes" id="UP000639772"/>
    </source>
</evidence>
<dbReference type="InterPro" id="IPR017853">
    <property type="entry name" value="GH"/>
</dbReference>
<dbReference type="EMBL" id="JADCNL010000008">
    <property type="protein sequence ID" value="KAG0469931.1"/>
    <property type="molecule type" value="Genomic_DNA"/>
</dbReference>
<feature type="domain" description="Glycoside hydrolase family 3 N-terminal" evidence="3">
    <location>
        <begin position="146"/>
        <end position="343"/>
    </location>
</feature>
<dbReference type="EMBL" id="JADCNM010000008">
    <property type="protein sequence ID" value="KAG0471469.1"/>
    <property type="molecule type" value="Genomic_DNA"/>
</dbReference>
<dbReference type="Gene3D" id="3.20.20.300">
    <property type="entry name" value="Glycoside hydrolase, family 3, N-terminal domain"/>
    <property type="match status" value="2"/>
</dbReference>
<keyword evidence="6" id="KW-1185">Reference proteome</keyword>
<keyword evidence="1" id="KW-0378">Hydrolase</keyword>
<evidence type="ECO:0000256" key="2">
    <source>
        <dbReference type="SAM" id="SignalP"/>
    </source>
</evidence>
<dbReference type="AlphaFoldDB" id="A0A835QFC4"/>
<dbReference type="OrthoDB" id="47059at2759"/>
<dbReference type="GO" id="GO:0008422">
    <property type="term" value="F:beta-glucosidase activity"/>
    <property type="evidence" value="ECO:0007669"/>
    <property type="project" value="TreeGrafter"/>
</dbReference>
<evidence type="ECO:0000259" key="3">
    <source>
        <dbReference type="Pfam" id="PF00933"/>
    </source>
</evidence>
<dbReference type="GO" id="GO:0009251">
    <property type="term" value="P:glucan catabolic process"/>
    <property type="evidence" value="ECO:0007669"/>
    <property type="project" value="TreeGrafter"/>
</dbReference>
<evidence type="ECO:0000313" key="4">
    <source>
        <dbReference type="EMBL" id="KAG0469931.1"/>
    </source>
</evidence>
<accession>A0A835QFC4</accession>
<feature type="signal peptide" evidence="2">
    <location>
        <begin position="1"/>
        <end position="22"/>
    </location>
</feature>
<dbReference type="InterPro" id="IPR051915">
    <property type="entry name" value="Cellulose_Degrad_GH3"/>
</dbReference>
<dbReference type="InterPro" id="IPR001764">
    <property type="entry name" value="Glyco_hydro_3_N"/>
</dbReference>
<dbReference type="Proteomes" id="UP000636800">
    <property type="component" value="Unassembled WGS sequence"/>
</dbReference>
<evidence type="ECO:0000313" key="6">
    <source>
        <dbReference type="Proteomes" id="UP000636800"/>
    </source>
</evidence>
<dbReference type="SUPFAM" id="SSF51445">
    <property type="entry name" value="(Trans)glycosidases"/>
    <property type="match status" value="1"/>
</dbReference>
<dbReference type="InterPro" id="IPR036962">
    <property type="entry name" value="Glyco_hydro_3_N_sf"/>
</dbReference>
<dbReference type="Proteomes" id="UP000639772">
    <property type="component" value="Unassembled WGS sequence"/>
</dbReference>
<evidence type="ECO:0000313" key="5">
    <source>
        <dbReference type="EMBL" id="KAG0471469.1"/>
    </source>
</evidence>
<dbReference type="PANTHER" id="PTHR30620:SF120">
    <property type="entry name" value="GLYCOSYL HYDROLASE FAMILY 3 N TERMINAL DOMAIN CONTAINING PROTEIN, EXPRESSED"/>
    <property type="match status" value="1"/>
</dbReference>
<protein>
    <recommendedName>
        <fullName evidence="3">Glycoside hydrolase family 3 N-terminal domain-containing protein</fullName>
    </recommendedName>
</protein>
<comment type="caution">
    <text evidence="5">The sequence shown here is derived from an EMBL/GenBank/DDBJ whole genome shotgun (WGS) entry which is preliminary data.</text>
</comment>
<dbReference type="PRINTS" id="PR00133">
    <property type="entry name" value="GLHYDRLASE3"/>
</dbReference>
<sequence>MGISQRFAYVLLFLSCWSAIEAEYVKYKDPKRPLNVRLDDLLSRMTLHEKMAQMAQIERKNATADVLEKYSIGSVLSEGGSTPAPQASAKAWVDMINEMQKAALSSRLGIPIIYGIDAVHGHNTVYNATIFPHNIGLGATRYAEIQDGAAAESYSEDPTLVELMTEIIPGLQGDLPQNSLKGVPYVAGRTKVAACAKHYVGDGGTHLGINENNTITNFHGLLSVHMPPYYHAIIKGVSTVMVSYSSWNGKKMHANHYLLTDFLKNKLRFRGFIISDYQGIDRITTPPGVNYTYSLQDAVLAGIDMIMIPYDYPQFFESFIELVDKKVIPISRIDDAVRRILRVKFSMGLFENPFGDYSLADEIGKQVCRLKKKIEKYLFIFV</sequence>
<dbReference type="PANTHER" id="PTHR30620">
    <property type="entry name" value="PERIPLASMIC BETA-GLUCOSIDASE-RELATED"/>
    <property type="match status" value="1"/>
</dbReference>
<reference evidence="6 7" key="1">
    <citation type="journal article" date="2020" name="Nat. Food">
        <title>A phased Vanilla planifolia genome enables genetic improvement of flavour and production.</title>
        <authorList>
            <person name="Hasing T."/>
            <person name="Tang H."/>
            <person name="Brym M."/>
            <person name="Khazi F."/>
            <person name="Huang T."/>
            <person name="Chambers A.H."/>
        </authorList>
    </citation>
    <scope>NUCLEOTIDE SEQUENCE [LARGE SCALE GENOMIC DNA]</scope>
    <source>
        <tissue evidence="5">Leaf</tissue>
    </source>
</reference>
<proteinExistence type="predicted"/>
<keyword evidence="2" id="KW-0732">Signal</keyword>
<dbReference type="Pfam" id="PF00933">
    <property type="entry name" value="Glyco_hydro_3"/>
    <property type="match status" value="2"/>
</dbReference>